<evidence type="ECO:0000313" key="3">
    <source>
        <dbReference type="Proteomes" id="UP000886523"/>
    </source>
</evidence>
<organism evidence="2 3">
    <name type="scientific">Hydnum rufescens UP504</name>
    <dbReference type="NCBI Taxonomy" id="1448309"/>
    <lineage>
        <taxon>Eukaryota</taxon>
        <taxon>Fungi</taxon>
        <taxon>Dikarya</taxon>
        <taxon>Basidiomycota</taxon>
        <taxon>Agaricomycotina</taxon>
        <taxon>Agaricomycetes</taxon>
        <taxon>Cantharellales</taxon>
        <taxon>Hydnaceae</taxon>
        <taxon>Hydnum</taxon>
    </lineage>
</organism>
<feature type="region of interest" description="Disordered" evidence="1">
    <location>
        <begin position="29"/>
        <end position="53"/>
    </location>
</feature>
<keyword evidence="3" id="KW-1185">Reference proteome</keyword>
<name>A0A9P6AVE7_9AGAM</name>
<protein>
    <submittedName>
        <fullName evidence="2">Uncharacterized protein</fullName>
    </submittedName>
</protein>
<evidence type="ECO:0000256" key="1">
    <source>
        <dbReference type="SAM" id="MobiDB-lite"/>
    </source>
</evidence>
<accession>A0A9P6AVE7</accession>
<sequence length="53" mass="6189">MQCSVLALYMWGVARVPLFRGRGRRNFRCPTSRAQPRPRFPMAMNNPISSRNH</sequence>
<comment type="caution">
    <text evidence="2">The sequence shown here is derived from an EMBL/GenBank/DDBJ whole genome shotgun (WGS) entry which is preliminary data.</text>
</comment>
<dbReference type="EMBL" id="MU128984">
    <property type="protein sequence ID" value="KAF9512645.1"/>
    <property type="molecule type" value="Genomic_DNA"/>
</dbReference>
<reference evidence="2" key="1">
    <citation type="journal article" date="2020" name="Nat. Commun.">
        <title>Large-scale genome sequencing of mycorrhizal fungi provides insights into the early evolution of symbiotic traits.</title>
        <authorList>
            <person name="Miyauchi S."/>
            <person name="Kiss E."/>
            <person name="Kuo A."/>
            <person name="Drula E."/>
            <person name="Kohler A."/>
            <person name="Sanchez-Garcia M."/>
            <person name="Morin E."/>
            <person name="Andreopoulos B."/>
            <person name="Barry K.W."/>
            <person name="Bonito G."/>
            <person name="Buee M."/>
            <person name="Carver A."/>
            <person name="Chen C."/>
            <person name="Cichocki N."/>
            <person name="Clum A."/>
            <person name="Culley D."/>
            <person name="Crous P.W."/>
            <person name="Fauchery L."/>
            <person name="Girlanda M."/>
            <person name="Hayes R.D."/>
            <person name="Keri Z."/>
            <person name="LaButti K."/>
            <person name="Lipzen A."/>
            <person name="Lombard V."/>
            <person name="Magnuson J."/>
            <person name="Maillard F."/>
            <person name="Murat C."/>
            <person name="Nolan M."/>
            <person name="Ohm R.A."/>
            <person name="Pangilinan J."/>
            <person name="Pereira M.F."/>
            <person name="Perotto S."/>
            <person name="Peter M."/>
            <person name="Pfister S."/>
            <person name="Riley R."/>
            <person name="Sitrit Y."/>
            <person name="Stielow J.B."/>
            <person name="Szollosi G."/>
            <person name="Zifcakova L."/>
            <person name="Stursova M."/>
            <person name="Spatafora J.W."/>
            <person name="Tedersoo L."/>
            <person name="Vaario L.M."/>
            <person name="Yamada A."/>
            <person name="Yan M."/>
            <person name="Wang P."/>
            <person name="Xu J."/>
            <person name="Bruns T."/>
            <person name="Baldrian P."/>
            <person name="Vilgalys R."/>
            <person name="Dunand C."/>
            <person name="Henrissat B."/>
            <person name="Grigoriev I.V."/>
            <person name="Hibbett D."/>
            <person name="Nagy L.G."/>
            <person name="Martin F.M."/>
        </authorList>
    </citation>
    <scope>NUCLEOTIDE SEQUENCE</scope>
    <source>
        <strain evidence="2">UP504</strain>
    </source>
</reference>
<evidence type="ECO:0000313" key="2">
    <source>
        <dbReference type="EMBL" id="KAF9512645.1"/>
    </source>
</evidence>
<dbReference type="AlphaFoldDB" id="A0A9P6AVE7"/>
<gene>
    <name evidence="2" type="ORF">BS47DRAFT_1345243</name>
</gene>
<dbReference type="Proteomes" id="UP000886523">
    <property type="component" value="Unassembled WGS sequence"/>
</dbReference>
<proteinExistence type="predicted"/>